<dbReference type="STRING" id="22663.A0A2I0ICI7"/>
<name>A0A2I0ICI7_PUNGR</name>
<gene>
    <name evidence="4" type="ORF">CRG98_037903</name>
</gene>
<evidence type="ECO:0000313" key="5">
    <source>
        <dbReference type="Proteomes" id="UP000233551"/>
    </source>
</evidence>
<accession>A0A2I0ICI7</accession>
<dbReference type="GO" id="GO:0006887">
    <property type="term" value="P:exocytosis"/>
    <property type="evidence" value="ECO:0007669"/>
    <property type="project" value="InterPro"/>
</dbReference>
<protein>
    <recommendedName>
        <fullName evidence="3">Exocyst complex subunit Exo70 C-terminal domain-containing protein</fullName>
    </recommendedName>
</protein>
<comment type="similarity">
    <text evidence="1">Belongs to the EXO70 family.</text>
</comment>
<keyword evidence="5" id="KW-1185">Reference proteome</keyword>
<dbReference type="InterPro" id="IPR046364">
    <property type="entry name" value="Exo70_C"/>
</dbReference>
<organism evidence="4 5">
    <name type="scientific">Punica granatum</name>
    <name type="common">Pomegranate</name>
    <dbReference type="NCBI Taxonomy" id="22663"/>
    <lineage>
        <taxon>Eukaryota</taxon>
        <taxon>Viridiplantae</taxon>
        <taxon>Streptophyta</taxon>
        <taxon>Embryophyta</taxon>
        <taxon>Tracheophyta</taxon>
        <taxon>Spermatophyta</taxon>
        <taxon>Magnoliopsida</taxon>
        <taxon>eudicotyledons</taxon>
        <taxon>Gunneridae</taxon>
        <taxon>Pentapetalae</taxon>
        <taxon>rosids</taxon>
        <taxon>malvids</taxon>
        <taxon>Myrtales</taxon>
        <taxon>Lythraceae</taxon>
        <taxon>Punica</taxon>
    </lineage>
</organism>
<evidence type="ECO:0000256" key="2">
    <source>
        <dbReference type="ARBA" id="ARBA00022448"/>
    </source>
</evidence>
<evidence type="ECO:0000313" key="4">
    <source>
        <dbReference type="EMBL" id="PKI41701.1"/>
    </source>
</evidence>
<dbReference type="GO" id="GO:0005546">
    <property type="term" value="F:phosphatidylinositol-4,5-bisphosphate binding"/>
    <property type="evidence" value="ECO:0007669"/>
    <property type="project" value="InterPro"/>
</dbReference>
<keyword evidence="2" id="KW-0813">Transport</keyword>
<dbReference type="Gene3D" id="1.20.1280.170">
    <property type="entry name" value="Exocyst complex component Exo70"/>
    <property type="match status" value="1"/>
</dbReference>
<dbReference type="SUPFAM" id="SSF74788">
    <property type="entry name" value="Cullin repeat-like"/>
    <property type="match status" value="1"/>
</dbReference>
<proteinExistence type="inferred from homology"/>
<reference evidence="4 5" key="1">
    <citation type="submission" date="2017-11" db="EMBL/GenBank/DDBJ databases">
        <title>De-novo sequencing of pomegranate (Punica granatum L.) genome.</title>
        <authorList>
            <person name="Akparov Z."/>
            <person name="Amiraslanov A."/>
            <person name="Hajiyeva S."/>
            <person name="Abbasov M."/>
            <person name="Kaur K."/>
            <person name="Hamwieh A."/>
            <person name="Solovyev V."/>
            <person name="Salamov A."/>
            <person name="Braich B."/>
            <person name="Kosarev P."/>
            <person name="Mahmoud A."/>
            <person name="Hajiyev E."/>
            <person name="Babayeva S."/>
            <person name="Izzatullayeva V."/>
            <person name="Mammadov A."/>
            <person name="Mammadov A."/>
            <person name="Sharifova S."/>
            <person name="Ojaghi J."/>
            <person name="Eynullazada K."/>
            <person name="Bayramov B."/>
            <person name="Abdulazimova A."/>
            <person name="Shahmuradov I."/>
        </authorList>
    </citation>
    <scope>NUCLEOTIDE SEQUENCE [LARGE SCALE GENOMIC DNA]</scope>
    <source>
        <strain evidence="5">cv. AG2017</strain>
        <tissue evidence="4">Leaf</tissue>
    </source>
</reference>
<feature type="domain" description="Exocyst complex subunit Exo70 C-terminal" evidence="3">
    <location>
        <begin position="149"/>
        <end position="232"/>
    </location>
</feature>
<evidence type="ECO:0000256" key="1">
    <source>
        <dbReference type="ARBA" id="ARBA00006756"/>
    </source>
</evidence>
<dbReference type="AlphaFoldDB" id="A0A2I0ICI7"/>
<dbReference type="InterPro" id="IPR016159">
    <property type="entry name" value="Cullin_repeat-like_dom_sf"/>
</dbReference>
<dbReference type="EMBL" id="PGOL01003324">
    <property type="protein sequence ID" value="PKI41701.1"/>
    <property type="molecule type" value="Genomic_DNA"/>
</dbReference>
<comment type="caution">
    <text evidence="4">The sequence shown here is derived from an EMBL/GenBank/DDBJ whole genome shotgun (WGS) entry which is preliminary data.</text>
</comment>
<evidence type="ECO:0000259" key="3">
    <source>
        <dbReference type="Pfam" id="PF03081"/>
    </source>
</evidence>
<sequence>MDRHFDMIDEALSVLYRRFALLQSQAMAKMALDTRINKGITPALALLDSSQIFESLQDQLLDLSSRISSESSPRKRLRRCGGWACCTEVAEVVEFLSRTMATDQFRTHRLRETLVTLRHFMRQSKSPEEVKLGIPEGLHSQRDRLETMLALKILFVGKEKLCSQVLGGIMEVLIWPACSVKNVDKFMAVLSQFVKGVRRRKKGPKKLFKLLDMFDSLENLKLEFLSIFDGEAGGLG</sequence>
<dbReference type="Proteomes" id="UP000233551">
    <property type="component" value="Unassembled WGS sequence"/>
</dbReference>
<dbReference type="GO" id="GO:0000145">
    <property type="term" value="C:exocyst"/>
    <property type="evidence" value="ECO:0007669"/>
    <property type="project" value="InterPro"/>
</dbReference>
<dbReference type="Pfam" id="PF03081">
    <property type="entry name" value="Exo70_C"/>
    <property type="match status" value="1"/>
</dbReference>